<keyword evidence="2" id="KW-0863">Zinc-finger</keyword>
<dbReference type="GO" id="GO:0008270">
    <property type="term" value="F:zinc ion binding"/>
    <property type="evidence" value="ECO:0007669"/>
    <property type="project" value="UniProtKB-KW"/>
</dbReference>
<keyword evidence="4" id="KW-0812">Transmembrane</keyword>
<dbReference type="EMBL" id="JAJJMA010105744">
    <property type="protein sequence ID" value="MCL7030825.1"/>
    <property type="molecule type" value="Genomic_DNA"/>
</dbReference>
<keyword evidence="4" id="KW-1133">Transmembrane helix</keyword>
<dbReference type="Gene3D" id="3.30.40.10">
    <property type="entry name" value="Zinc/RING finger domain, C3HC4 (zinc finger)"/>
    <property type="match status" value="1"/>
</dbReference>
<keyword evidence="7" id="KW-1185">Reference proteome</keyword>
<evidence type="ECO:0000313" key="6">
    <source>
        <dbReference type="EMBL" id="MCL7030825.1"/>
    </source>
</evidence>
<accession>A0AA41S9M1</accession>
<proteinExistence type="predicted"/>
<dbReference type="PROSITE" id="PS51292">
    <property type="entry name" value="ZF_RING_CH"/>
    <property type="match status" value="1"/>
</dbReference>
<feature type="transmembrane region" description="Helical" evidence="4">
    <location>
        <begin position="350"/>
        <end position="367"/>
    </location>
</feature>
<evidence type="ECO:0000256" key="3">
    <source>
        <dbReference type="ARBA" id="ARBA00022833"/>
    </source>
</evidence>
<gene>
    <name evidence="6" type="ORF">MKW94_021660</name>
</gene>
<dbReference type="PANTHER" id="PTHR46214:SF12">
    <property type="entry name" value="RING_FYVE_PHD ZINC FINGER SUPERFAMILY PROTEIN"/>
    <property type="match status" value="1"/>
</dbReference>
<evidence type="ECO:0000256" key="2">
    <source>
        <dbReference type="ARBA" id="ARBA00022771"/>
    </source>
</evidence>
<evidence type="ECO:0000259" key="5">
    <source>
        <dbReference type="PROSITE" id="PS51292"/>
    </source>
</evidence>
<organism evidence="6 7">
    <name type="scientific">Papaver nudicaule</name>
    <name type="common">Iceland poppy</name>
    <dbReference type="NCBI Taxonomy" id="74823"/>
    <lineage>
        <taxon>Eukaryota</taxon>
        <taxon>Viridiplantae</taxon>
        <taxon>Streptophyta</taxon>
        <taxon>Embryophyta</taxon>
        <taxon>Tracheophyta</taxon>
        <taxon>Spermatophyta</taxon>
        <taxon>Magnoliopsida</taxon>
        <taxon>Ranunculales</taxon>
        <taxon>Papaveraceae</taxon>
        <taxon>Papaveroideae</taxon>
        <taxon>Papaver</taxon>
    </lineage>
</organism>
<reference evidence="6" key="1">
    <citation type="submission" date="2022-03" db="EMBL/GenBank/DDBJ databases">
        <title>A functionally conserved STORR gene fusion in Papaver species that diverged 16.8 million years ago.</title>
        <authorList>
            <person name="Catania T."/>
        </authorList>
    </citation>
    <scope>NUCLEOTIDE SEQUENCE</scope>
    <source>
        <strain evidence="6">S-191538</strain>
    </source>
</reference>
<dbReference type="AlphaFoldDB" id="A0AA41S9M1"/>
<keyword evidence="1" id="KW-0479">Metal-binding</keyword>
<dbReference type="Proteomes" id="UP001177140">
    <property type="component" value="Unassembled WGS sequence"/>
</dbReference>
<feature type="domain" description="RING-CH-type" evidence="5">
    <location>
        <begin position="117"/>
        <end position="181"/>
    </location>
</feature>
<dbReference type="InterPro" id="IPR011016">
    <property type="entry name" value="Znf_RING-CH"/>
</dbReference>
<protein>
    <recommendedName>
        <fullName evidence="5">RING-CH-type domain-containing protein</fullName>
    </recommendedName>
</protein>
<evidence type="ECO:0000313" key="7">
    <source>
        <dbReference type="Proteomes" id="UP001177140"/>
    </source>
</evidence>
<keyword evidence="4" id="KW-0472">Membrane</keyword>
<name>A0AA41S9M1_PAPNU</name>
<dbReference type="PANTHER" id="PTHR46214">
    <property type="entry name" value="ZINC FINGER, RING-CH-TYPE"/>
    <property type="match status" value="1"/>
</dbReference>
<keyword evidence="3" id="KW-0862">Zinc</keyword>
<evidence type="ECO:0000256" key="1">
    <source>
        <dbReference type="ARBA" id="ARBA00022723"/>
    </source>
</evidence>
<sequence length="375" mass="40814">MVLSEDQLQMVTVCETKTDNICSDVKSGNVKSSSTPRQSIDKEGYLSTCRVCQCVESDTRGDAALGFLAIYPPSPKVLHVNADIKNYNSNGVSKGAGNNIEHTEDCGGEPRVVEFISPQGEVFLCNTDLEAGPHSHQDVLICLGCCCKSDLSLAHYACALKWFINHGSTVCEICGSIAKNVRESDFKKIVASIRDYEALKERTATGELTIAHSQITAGVDPDAVAAIRRQRLSEISLWFNPHNSNDNNGYNNSNSTRISQGVVEHPSGVVVEDTLQTESPTTKWAVEGTGILVATGLLTVTLAWLIAPRVGKRTAKNGLHILLGGICALTVVIFLRFIVLSRIKYGPARYWAILFVFWFLVFGIWASRTHGAHSS</sequence>
<dbReference type="InterPro" id="IPR013083">
    <property type="entry name" value="Znf_RING/FYVE/PHD"/>
</dbReference>
<feature type="transmembrane region" description="Helical" evidence="4">
    <location>
        <begin position="319"/>
        <end position="338"/>
    </location>
</feature>
<feature type="transmembrane region" description="Helical" evidence="4">
    <location>
        <begin position="284"/>
        <end position="307"/>
    </location>
</feature>
<evidence type="ECO:0000256" key="4">
    <source>
        <dbReference type="SAM" id="Phobius"/>
    </source>
</evidence>
<comment type="caution">
    <text evidence="6">The sequence shown here is derived from an EMBL/GenBank/DDBJ whole genome shotgun (WGS) entry which is preliminary data.</text>
</comment>